<proteinExistence type="predicted"/>
<dbReference type="AlphaFoldDB" id="A0AA38SYW3"/>
<dbReference type="EMBL" id="JARYMX010000007">
    <property type="protein sequence ID" value="KAJ9540968.1"/>
    <property type="molecule type" value="Genomic_DNA"/>
</dbReference>
<feature type="region of interest" description="Disordered" evidence="1">
    <location>
        <begin position="175"/>
        <end position="198"/>
    </location>
</feature>
<dbReference type="Proteomes" id="UP001172457">
    <property type="component" value="Chromosome 7"/>
</dbReference>
<evidence type="ECO:0000313" key="2">
    <source>
        <dbReference type="EMBL" id="KAJ9540968.1"/>
    </source>
</evidence>
<evidence type="ECO:0000256" key="1">
    <source>
        <dbReference type="SAM" id="MobiDB-lite"/>
    </source>
</evidence>
<keyword evidence="3" id="KW-1185">Reference proteome</keyword>
<accession>A0AA38SYW3</accession>
<gene>
    <name evidence="2" type="ORF">OSB04_027474</name>
</gene>
<name>A0AA38SYW3_9ASTR</name>
<reference evidence="2" key="1">
    <citation type="submission" date="2023-03" db="EMBL/GenBank/DDBJ databases">
        <title>Chromosome-scale reference genome and RAD-based genetic map of yellow starthistle (Centaurea solstitialis) reveal putative structural variation and QTLs associated with invader traits.</title>
        <authorList>
            <person name="Reatini B."/>
            <person name="Cang F.A."/>
            <person name="Jiang Q."/>
            <person name="Mckibben M.T.W."/>
            <person name="Barker M.S."/>
            <person name="Rieseberg L.H."/>
            <person name="Dlugosch K.M."/>
        </authorList>
    </citation>
    <scope>NUCLEOTIDE SEQUENCE</scope>
    <source>
        <strain evidence="2">CAN-66</strain>
        <tissue evidence="2">Leaf</tissue>
    </source>
</reference>
<protein>
    <submittedName>
        <fullName evidence="2">Uncharacterized protein</fullName>
    </submittedName>
</protein>
<sequence length="243" mass="27857">MRSILSHSSRQIASDTLPKKVWSEFSPAMKVWSEFSPSKLSSLRNARWHTLVYTKRKTHKDYLHQNVSNFILIPIVCIQLRNVLLVRLGSPWAKAASTSDLLTIPFGLHYIIHLGFCLDYILDKLRAYEINHGHKMLALGFELKINEMLPAPVGRVSSGLARQLQKHPAGRLRPFNTRRSRVETASPTHNLPDSLSPSSLNAYVRDEQADMKAMLKALGVKSDNTGFENWRYQFRMNKYHISF</sequence>
<evidence type="ECO:0000313" key="3">
    <source>
        <dbReference type="Proteomes" id="UP001172457"/>
    </source>
</evidence>
<organism evidence="2 3">
    <name type="scientific">Centaurea solstitialis</name>
    <name type="common">yellow star-thistle</name>
    <dbReference type="NCBI Taxonomy" id="347529"/>
    <lineage>
        <taxon>Eukaryota</taxon>
        <taxon>Viridiplantae</taxon>
        <taxon>Streptophyta</taxon>
        <taxon>Embryophyta</taxon>
        <taxon>Tracheophyta</taxon>
        <taxon>Spermatophyta</taxon>
        <taxon>Magnoliopsida</taxon>
        <taxon>eudicotyledons</taxon>
        <taxon>Gunneridae</taxon>
        <taxon>Pentapetalae</taxon>
        <taxon>asterids</taxon>
        <taxon>campanulids</taxon>
        <taxon>Asterales</taxon>
        <taxon>Asteraceae</taxon>
        <taxon>Carduoideae</taxon>
        <taxon>Cardueae</taxon>
        <taxon>Centaureinae</taxon>
        <taxon>Centaurea</taxon>
    </lineage>
</organism>
<comment type="caution">
    <text evidence="2">The sequence shown here is derived from an EMBL/GenBank/DDBJ whole genome shotgun (WGS) entry which is preliminary data.</text>
</comment>